<dbReference type="Proteomes" id="UP000030491">
    <property type="component" value="Unassembled WGS sequence"/>
</dbReference>
<gene>
    <name evidence="2" type="ORF">EU93_0885</name>
</gene>
<evidence type="ECO:0000313" key="2">
    <source>
        <dbReference type="EMBL" id="KGF92069.1"/>
    </source>
</evidence>
<dbReference type="AlphaFoldDB" id="A0A0A1ZV01"/>
<evidence type="ECO:0000256" key="1">
    <source>
        <dbReference type="SAM" id="Phobius"/>
    </source>
</evidence>
<proteinExistence type="predicted"/>
<sequence>MFATNQAKQPDLELKNNTKIIDPLTIWLIRIACLLIIIVFCGLLLSVPLAISIGQSLFNDTLLNAKEVLRNLIETSLA</sequence>
<organism evidence="2 3">
    <name type="scientific">Prochlorococcus marinus str. MIT 9116</name>
    <dbReference type="NCBI Taxonomy" id="167544"/>
    <lineage>
        <taxon>Bacteria</taxon>
        <taxon>Bacillati</taxon>
        <taxon>Cyanobacteriota</taxon>
        <taxon>Cyanophyceae</taxon>
        <taxon>Synechococcales</taxon>
        <taxon>Prochlorococcaceae</taxon>
        <taxon>Prochlorococcus</taxon>
    </lineage>
</organism>
<dbReference type="EMBL" id="JNAJ01000011">
    <property type="protein sequence ID" value="KGF92069.1"/>
    <property type="molecule type" value="Genomic_DNA"/>
</dbReference>
<keyword evidence="1" id="KW-1133">Transmembrane helix</keyword>
<keyword evidence="1" id="KW-0812">Transmembrane</keyword>
<dbReference type="OrthoDB" id="541649at2"/>
<keyword evidence="1" id="KW-0472">Membrane</keyword>
<evidence type="ECO:0000313" key="3">
    <source>
        <dbReference type="Proteomes" id="UP000030491"/>
    </source>
</evidence>
<protein>
    <submittedName>
        <fullName evidence="2">Uncharacterized protein</fullName>
    </submittedName>
</protein>
<accession>A0A0A1ZV01</accession>
<dbReference type="RefSeq" id="WP_032513706.1">
    <property type="nucleotide sequence ID" value="NZ_JNAJ01000011.1"/>
</dbReference>
<name>A0A0A1ZV01_PROMR</name>
<reference evidence="3" key="1">
    <citation type="journal article" date="2014" name="Sci. Data">
        <title>Genomes of diverse isolates of the marine cyanobacterium Prochlorococcus.</title>
        <authorList>
            <person name="Biller S."/>
            <person name="Berube P."/>
            <person name="Thompson J."/>
            <person name="Kelly L."/>
            <person name="Roggensack S."/>
            <person name="Awad L."/>
            <person name="Roache-Johnson K."/>
            <person name="Ding H."/>
            <person name="Giovannoni S.J."/>
            <person name="Moore L.R."/>
            <person name="Chisholm S.W."/>
        </authorList>
    </citation>
    <scope>NUCLEOTIDE SEQUENCE [LARGE SCALE GENOMIC DNA]</scope>
</reference>
<comment type="caution">
    <text evidence="2">The sequence shown here is derived from an EMBL/GenBank/DDBJ whole genome shotgun (WGS) entry which is preliminary data.</text>
</comment>
<feature type="transmembrane region" description="Helical" evidence="1">
    <location>
        <begin position="27"/>
        <end position="51"/>
    </location>
</feature>